<feature type="transmembrane region" description="Helical" evidence="8">
    <location>
        <begin position="53"/>
        <end position="72"/>
    </location>
</feature>
<keyword evidence="3" id="KW-0813">Transport</keyword>
<evidence type="ECO:0000256" key="8">
    <source>
        <dbReference type="SAM" id="Phobius"/>
    </source>
</evidence>
<dbReference type="Pfam" id="PF03595">
    <property type="entry name" value="SLAC1"/>
    <property type="match status" value="1"/>
</dbReference>
<dbReference type="InterPro" id="IPR038665">
    <property type="entry name" value="Voltage-dep_anion_channel_sf"/>
</dbReference>
<feature type="transmembrane region" description="Helical" evidence="8">
    <location>
        <begin position="92"/>
        <end position="113"/>
    </location>
</feature>
<reference evidence="9 10" key="1">
    <citation type="journal article" date="2018" name="MBio">
        <title>Comparative Genomics Reveals the Core Gene Toolbox for the Fungus-Insect Symbiosis.</title>
        <authorList>
            <person name="Wang Y."/>
            <person name="Stata M."/>
            <person name="Wang W."/>
            <person name="Stajich J.E."/>
            <person name="White M.M."/>
            <person name="Moncalvo J.M."/>
        </authorList>
    </citation>
    <scope>NUCLEOTIDE SEQUENCE [LARGE SCALE GENOMIC DNA]</scope>
    <source>
        <strain evidence="9 10">AUS-126-30</strain>
    </source>
</reference>
<proteinExistence type="inferred from homology"/>
<keyword evidence="5 8" id="KW-0812">Transmembrane</keyword>
<organism evidence="9 10">
    <name type="scientific">Smittium angustum</name>
    <dbReference type="NCBI Taxonomy" id="133377"/>
    <lineage>
        <taxon>Eukaryota</taxon>
        <taxon>Fungi</taxon>
        <taxon>Fungi incertae sedis</taxon>
        <taxon>Zoopagomycota</taxon>
        <taxon>Kickxellomycotina</taxon>
        <taxon>Harpellomycetes</taxon>
        <taxon>Harpellales</taxon>
        <taxon>Legeriomycetaceae</taxon>
        <taxon>Smittium</taxon>
    </lineage>
</organism>
<feature type="transmembrane region" description="Helical" evidence="8">
    <location>
        <begin position="188"/>
        <end position="213"/>
    </location>
</feature>
<dbReference type="PANTHER" id="PTHR31686">
    <property type="match status" value="1"/>
</dbReference>
<dbReference type="EMBL" id="MBFU01000009">
    <property type="protein sequence ID" value="PWA03660.1"/>
    <property type="molecule type" value="Genomic_DNA"/>
</dbReference>
<gene>
    <name evidence="9" type="ORF">BB558_000157</name>
</gene>
<keyword evidence="7 8" id="KW-0472">Membrane</keyword>
<comment type="similarity">
    <text evidence="2">Belongs to the tellurite-resistance/dicarboxylate transporter (TDT) family.</text>
</comment>
<feature type="transmembrane region" description="Helical" evidence="8">
    <location>
        <begin position="125"/>
        <end position="148"/>
    </location>
</feature>
<dbReference type="GO" id="GO:0000319">
    <property type="term" value="F:sulfite transmembrane transporter activity"/>
    <property type="evidence" value="ECO:0007669"/>
    <property type="project" value="TreeGrafter"/>
</dbReference>
<comment type="subcellular location">
    <subcellularLocation>
        <location evidence="1">Cell membrane</location>
        <topology evidence="1">Multi-pass membrane protein</topology>
    </subcellularLocation>
</comment>
<evidence type="ECO:0000313" key="10">
    <source>
        <dbReference type="Proteomes" id="UP000245591"/>
    </source>
</evidence>
<dbReference type="PANTHER" id="PTHR31686:SF1">
    <property type="entry name" value="SULFITE EFFLUX PUMP SSU1"/>
    <property type="match status" value="1"/>
</dbReference>
<evidence type="ECO:0000313" key="9">
    <source>
        <dbReference type="EMBL" id="PWA03660.1"/>
    </source>
</evidence>
<keyword evidence="6 8" id="KW-1133">Transmembrane helix</keyword>
<dbReference type="Gene3D" id="1.50.10.150">
    <property type="entry name" value="Voltage-dependent anion channel"/>
    <property type="match status" value="1"/>
</dbReference>
<evidence type="ECO:0008006" key="11">
    <source>
        <dbReference type="Google" id="ProtNLM"/>
    </source>
</evidence>
<feature type="transmembrane region" description="Helical" evidence="8">
    <location>
        <begin position="21"/>
        <end position="41"/>
    </location>
</feature>
<comment type="caution">
    <text evidence="9">The sequence shown here is derived from an EMBL/GenBank/DDBJ whole genome shotgun (WGS) entry which is preliminary data.</text>
</comment>
<dbReference type="InterPro" id="IPR051629">
    <property type="entry name" value="Sulfite_efflux_TDT"/>
</dbReference>
<evidence type="ECO:0000256" key="6">
    <source>
        <dbReference type="ARBA" id="ARBA00022989"/>
    </source>
</evidence>
<dbReference type="AlphaFoldDB" id="A0A2U1JEW9"/>
<evidence type="ECO:0000256" key="5">
    <source>
        <dbReference type="ARBA" id="ARBA00022692"/>
    </source>
</evidence>
<name>A0A2U1JEW9_SMIAN</name>
<feature type="transmembrane region" description="Helical" evidence="8">
    <location>
        <begin position="225"/>
        <end position="243"/>
    </location>
</feature>
<dbReference type="InterPro" id="IPR004695">
    <property type="entry name" value="SLAC1/Mae1/Ssu1/TehA"/>
</dbReference>
<evidence type="ECO:0000256" key="7">
    <source>
        <dbReference type="ARBA" id="ARBA00023136"/>
    </source>
</evidence>
<sequence>MNLKPFRHFTGNKKTIIYDFGPNWFAVVMGTGIVSMMINGFPFSFKGQRTISLVIYILNLIFLSLISLTTAARYIMKPRKMIELLEDPTASLFLGAIPMGLSTIVNGTVGLFPKSQYPHTPNIALVLWGIELFFSMFSYFVVPMYSLFIHKNTIDKLSPYCMLPMVPLIVSSAAGTAIAEILDPDRAHIVLLFSYLFWGMGTVCYIYVPTYLVRLYLYGYPPKEMLITIFITVGLFGQSANAIMRMGHNSAKLFPITVPQVPYLGQACEVCGMVIGLPLDGFAAFFFIQSVGSIWYTFSRNETKFNLSWWGVIYPVGTFNLGMLSLTDSLNSMAFRVFSSFIIISLATIWIYVFQKTVYGVWTGKIFVTPPPLPTTVRKYEQSP</sequence>
<feature type="transmembrane region" description="Helical" evidence="8">
    <location>
        <begin position="333"/>
        <end position="353"/>
    </location>
</feature>
<evidence type="ECO:0000256" key="1">
    <source>
        <dbReference type="ARBA" id="ARBA00004651"/>
    </source>
</evidence>
<feature type="transmembrane region" description="Helical" evidence="8">
    <location>
        <begin position="309"/>
        <end position="327"/>
    </location>
</feature>
<evidence type="ECO:0000256" key="3">
    <source>
        <dbReference type="ARBA" id="ARBA00022448"/>
    </source>
</evidence>
<protein>
    <recommendedName>
        <fullName evidence="11">C4-dicarboxylate transporter/malic acid transport protein</fullName>
    </recommendedName>
</protein>
<keyword evidence="4" id="KW-1003">Cell membrane</keyword>
<dbReference type="Proteomes" id="UP000245591">
    <property type="component" value="Unassembled WGS sequence"/>
</dbReference>
<evidence type="ECO:0000256" key="2">
    <source>
        <dbReference type="ARBA" id="ARBA00008566"/>
    </source>
</evidence>
<keyword evidence="10" id="KW-1185">Reference proteome</keyword>
<feature type="transmembrane region" description="Helical" evidence="8">
    <location>
        <begin position="160"/>
        <end position="182"/>
    </location>
</feature>
<accession>A0A2U1JEW9</accession>
<evidence type="ECO:0000256" key="4">
    <source>
        <dbReference type="ARBA" id="ARBA00022475"/>
    </source>
</evidence>
<dbReference type="GO" id="GO:0005886">
    <property type="term" value="C:plasma membrane"/>
    <property type="evidence" value="ECO:0007669"/>
    <property type="project" value="UniProtKB-SubCell"/>
</dbReference>